<dbReference type="AlphaFoldDB" id="A0A177ATH3"/>
<sequence>MSESFDLIFTSRVLNLIYLGMGKKLWKSNKYDSIVSKLETRNDVEKLKDEMMNRKKNESDAKIKMVI</sequence>
<accession>A0A177ATH3</accession>
<proteinExistence type="predicted"/>
<reference evidence="1 2" key="1">
    <citation type="submission" date="2016-04" db="EMBL/GenBank/DDBJ databases">
        <title>The genome of Intoshia linei affirms orthonectids as highly simplified spiralians.</title>
        <authorList>
            <person name="Mikhailov K.V."/>
            <person name="Slusarev G.S."/>
            <person name="Nikitin M.A."/>
            <person name="Logacheva M.D."/>
            <person name="Penin A."/>
            <person name="Aleoshin V."/>
            <person name="Panchin Y.V."/>
        </authorList>
    </citation>
    <scope>NUCLEOTIDE SEQUENCE [LARGE SCALE GENOMIC DNA]</scope>
    <source>
        <strain evidence="1">Intl2013</strain>
        <tissue evidence="1">Whole animal</tissue>
    </source>
</reference>
<evidence type="ECO:0000313" key="1">
    <source>
        <dbReference type="EMBL" id="OAF65285.1"/>
    </source>
</evidence>
<evidence type="ECO:0000313" key="2">
    <source>
        <dbReference type="Proteomes" id="UP000078046"/>
    </source>
</evidence>
<comment type="caution">
    <text evidence="1">The sequence shown here is derived from an EMBL/GenBank/DDBJ whole genome shotgun (WGS) entry which is preliminary data.</text>
</comment>
<organism evidence="1 2">
    <name type="scientific">Intoshia linei</name>
    <dbReference type="NCBI Taxonomy" id="1819745"/>
    <lineage>
        <taxon>Eukaryota</taxon>
        <taxon>Metazoa</taxon>
        <taxon>Spiralia</taxon>
        <taxon>Lophotrochozoa</taxon>
        <taxon>Mesozoa</taxon>
        <taxon>Orthonectida</taxon>
        <taxon>Rhopaluridae</taxon>
        <taxon>Intoshia</taxon>
    </lineage>
</organism>
<keyword evidence="2" id="KW-1185">Reference proteome</keyword>
<dbReference type="Proteomes" id="UP000078046">
    <property type="component" value="Unassembled WGS sequence"/>
</dbReference>
<dbReference type="EMBL" id="LWCA01001362">
    <property type="protein sequence ID" value="OAF65285.1"/>
    <property type="molecule type" value="Genomic_DNA"/>
</dbReference>
<gene>
    <name evidence="1" type="ORF">A3Q56_07001</name>
</gene>
<protein>
    <submittedName>
        <fullName evidence="1">Uncharacterized protein</fullName>
    </submittedName>
</protein>
<name>A0A177ATH3_9BILA</name>